<evidence type="ECO:0000313" key="10">
    <source>
        <dbReference type="Proteomes" id="UP000594638"/>
    </source>
</evidence>
<evidence type="ECO:0000256" key="8">
    <source>
        <dbReference type="SAM" id="Phobius"/>
    </source>
</evidence>
<sequence>MWCVSTAAGSSGRELDPGVGVELGEENNSTEINQNESGDQVVDDVQQNECGTEFTKNEADVYDQIAKQTAGHHMVTRSKIMIVCGSSVACLLAAVVTWRTLGLFGLVPCILLLVELFFIPESPRWLFTGINGILFGSWYLSHFLKDSGLP</sequence>
<feature type="transmembrane region" description="Helical" evidence="8">
    <location>
        <begin position="102"/>
        <end position="118"/>
    </location>
</feature>
<feature type="transmembrane region" description="Helical" evidence="8">
    <location>
        <begin position="80"/>
        <end position="96"/>
    </location>
</feature>
<keyword evidence="5 8" id="KW-1133">Transmembrane helix</keyword>
<keyword evidence="3 9" id="KW-0762">Sugar transport</keyword>
<name>A0A8S0QCV4_OLEEU</name>
<dbReference type="GO" id="GO:0016020">
    <property type="term" value="C:membrane"/>
    <property type="evidence" value="ECO:0007669"/>
    <property type="project" value="UniProtKB-SubCell"/>
</dbReference>
<evidence type="ECO:0000256" key="2">
    <source>
        <dbReference type="ARBA" id="ARBA00010992"/>
    </source>
</evidence>
<keyword evidence="4 8" id="KW-0812">Transmembrane</keyword>
<dbReference type="Proteomes" id="UP000594638">
    <property type="component" value="Unassembled WGS sequence"/>
</dbReference>
<dbReference type="InterPro" id="IPR050549">
    <property type="entry name" value="MFS_Trehalose_Transporter"/>
</dbReference>
<evidence type="ECO:0000256" key="7">
    <source>
        <dbReference type="ARBA" id="ARBA00044504"/>
    </source>
</evidence>
<dbReference type="Pfam" id="PF00083">
    <property type="entry name" value="Sugar_tr"/>
    <property type="match status" value="1"/>
</dbReference>
<comment type="subcellular location">
    <subcellularLocation>
        <location evidence="1">Membrane</location>
    </subcellularLocation>
</comment>
<dbReference type="Gramene" id="OE9A089414T1">
    <property type="protein sequence ID" value="OE9A089414C1"/>
    <property type="gene ID" value="OE9A089414"/>
</dbReference>
<dbReference type="PANTHER" id="PTHR48021:SF37">
    <property type="entry name" value="SUGAR TRANSPORTER ERD6-LIKE 16"/>
    <property type="match status" value="1"/>
</dbReference>
<dbReference type="OrthoDB" id="6133115at2759"/>
<gene>
    <name evidence="9" type="ORF">OLEA9_A089414</name>
</gene>
<feature type="transmembrane region" description="Helical" evidence="8">
    <location>
        <begin position="125"/>
        <end position="144"/>
    </location>
</feature>
<dbReference type="Gene3D" id="1.20.1250.20">
    <property type="entry name" value="MFS general substrate transporter like domains"/>
    <property type="match status" value="1"/>
</dbReference>
<dbReference type="AlphaFoldDB" id="A0A8S0QCV4"/>
<evidence type="ECO:0000256" key="6">
    <source>
        <dbReference type="ARBA" id="ARBA00023136"/>
    </source>
</evidence>
<keyword evidence="6 8" id="KW-0472">Membrane</keyword>
<evidence type="ECO:0000256" key="5">
    <source>
        <dbReference type="ARBA" id="ARBA00022989"/>
    </source>
</evidence>
<evidence type="ECO:0000313" key="9">
    <source>
        <dbReference type="EMBL" id="CAA2965232.1"/>
    </source>
</evidence>
<reference evidence="9 10" key="1">
    <citation type="submission" date="2019-12" db="EMBL/GenBank/DDBJ databases">
        <authorList>
            <person name="Alioto T."/>
            <person name="Alioto T."/>
            <person name="Gomez Garrido J."/>
        </authorList>
    </citation>
    <scope>NUCLEOTIDE SEQUENCE [LARGE SCALE GENOMIC DNA]</scope>
</reference>
<comment type="caution">
    <text evidence="9">The sequence shown here is derived from an EMBL/GenBank/DDBJ whole genome shotgun (WGS) entry which is preliminary data.</text>
</comment>
<comment type="similarity">
    <text evidence="7">Belongs to the major facilitator superfamily. Phosphate:H(+) symporter (TC 2.A.1.9) family.</text>
</comment>
<organism evidence="9 10">
    <name type="scientific">Olea europaea subsp. europaea</name>
    <dbReference type="NCBI Taxonomy" id="158383"/>
    <lineage>
        <taxon>Eukaryota</taxon>
        <taxon>Viridiplantae</taxon>
        <taxon>Streptophyta</taxon>
        <taxon>Embryophyta</taxon>
        <taxon>Tracheophyta</taxon>
        <taxon>Spermatophyta</taxon>
        <taxon>Magnoliopsida</taxon>
        <taxon>eudicotyledons</taxon>
        <taxon>Gunneridae</taxon>
        <taxon>Pentapetalae</taxon>
        <taxon>asterids</taxon>
        <taxon>lamiids</taxon>
        <taxon>Lamiales</taxon>
        <taxon>Oleaceae</taxon>
        <taxon>Oleeae</taxon>
        <taxon>Olea</taxon>
    </lineage>
</organism>
<evidence type="ECO:0000256" key="4">
    <source>
        <dbReference type="ARBA" id="ARBA00022692"/>
    </source>
</evidence>
<protein>
    <submittedName>
        <fullName evidence="9">Sugar transporter ERD6-like 16</fullName>
    </submittedName>
</protein>
<dbReference type="EMBL" id="CACTIH010001839">
    <property type="protein sequence ID" value="CAA2965232.1"/>
    <property type="molecule type" value="Genomic_DNA"/>
</dbReference>
<dbReference type="InterPro" id="IPR005828">
    <property type="entry name" value="MFS_sugar_transport-like"/>
</dbReference>
<proteinExistence type="inferred from homology"/>
<evidence type="ECO:0000256" key="1">
    <source>
        <dbReference type="ARBA" id="ARBA00004370"/>
    </source>
</evidence>
<dbReference type="PANTHER" id="PTHR48021">
    <property type="match status" value="1"/>
</dbReference>
<comment type="similarity">
    <text evidence="2">Belongs to the major facilitator superfamily. Sugar transporter (TC 2.A.1.1) family.</text>
</comment>
<accession>A0A8S0QCV4</accession>
<dbReference type="InterPro" id="IPR036259">
    <property type="entry name" value="MFS_trans_sf"/>
</dbReference>
<dbReference type="GO" id="GO:0022857">
    <property type="term" value="F:transmembrane transporter activity"/>
    <property type="evidence" value="ECO:0007669"/>
    <property type="project" value="InterPro"/>
</dbReference>
<evidence type="ECO:0000256" key="3">
    <source>
        <dbReference type="ARBA" id="ARBA00022597"/>
    </source>
</evidence>
<keyword evidence="10" id="KW-1185">Reference proteome</keyword>
<keyword evidence="3 9" id="KW-0813">Transport</keyword>
<dbReference type="SUPFAM" id="SSF103473">
    <property type="entry name" value="MFS general substrate transporter"/>
    <property type="match status" value="1"/>
</dbReference>